<keyword evidence="6" id="KW-0503">Monooxygenase</keyword>
<dbReference type="Proteomes" id="UP000324767">
    <property type="component" value="Unassembled WGS sequence"/>
</dbReference>
<dbReference type="GO" id="GO:0005506">
    <property type="term" value="F:iron ion binding"/>
    <property type="evidence" value="ECO:0007669"/>
    <property type="project" value="InterPro"/>
</dbReference>
<dbReference type="InterPro" id="IPR002403">
    <property type="entry name" value="Cyt_P450_E_grp-IV"/>
</dbReference>
<evidence type="ECO:0000256" key="3">
    <source>
        <dbReference type="ARBA" id="ARBA00022723"/>
    </source>
</evidence>
<dbReference type="InterPro" id="IPR050121">
    <property type="entry name" value="Cytochrome_P450_monoxygenase"/>
</dbReference>
<evidence type="ECO:0000256" key="4">
    <source>
        <dbReference type="ARBA" id="ARBA00023004"/>
    </source>
</evidence>
<dbReference type="GO" id="GO:0020037">
    <property type="term" value="F:heme binding"/>
    <property type="evidence" value="ECO:0007669"/>
    <property type="project" value="InterPro"/>
</dbReference>
<reference evidence="7 8" key="1">
    <citation type="submission" date="2019-09" db="EMBL/GenBank/DDBJ databases">
        <title>The hologenome of the rock-dwelling lichen Lasallia pustulata.</title>
        <authorList>
            <person name="Greshake Tzovaras B."/>
            <person name="Segers F."/>
            <person name="Bicker A."/>
            <person name="Dal Grande F."/>
            <person name="Otte J."/>
            <person name="Hankeln T."/>
            <person name="Schmitt I."/>
            <person name="Ebersberger I."/>
        </authorList>
    </citation>
    <scope>NUCLEOTIDE SEQUENCE [LARGE SCALE GENOMIC DNA]</scope>
    <source>
        <strain evidence="7">A1-1</strain>
    </source>
</reference>
<dbReference type="OrthoDB" id="1470350at2759"/>
<dbReference type="EMBL" id="VXIT01000001">
    <property type="protein sequence ID" value="KAA6415794.1"/>
    <property type="molecule type" value="Genomic_DNA"/>
</dbReference>
<keyword evidence="5 6" id="KW-0349">Heme</keyword>
<dbReference type="PRINTS" id="PR00385">
    <property type="entry name" value="P450"/>
</dbReference>
<protein>
    <submittedName>
        <fullName evidence="7">Cytochrome P450</fullName>
    </submittedName>
</protein>
<evidence type="ECO:0000256" key="2">
    <source>
        <dbReference type="ARBA" id="ARBA00010617"/>
    </source>
</evidence>
<dbReference type="PROSITE" id="PS00086">
    <property type="entry name" value="CYTOCHROME_P450"/>
    <property type="match status" value="1"/>
</dbReference>
<dbReference type="SUPFAM" id="SSF48264">
    <property type="entry name" value="Cytochrome P450"/>
    <property type="match status" value="1"/>
</dbReference>
<dbReference type="AlphaFoldDB" id="A0A5M8Q0V6"/>
<dbReference type="Gene3D" id="1.10.630.10">
    <property type="entry name" value="Cytochrome P450"/>
    <property type="match status" value="1"/>
</dbReference>
<dbReference type="GO" id="GO:0004497">
    <property type="term" value="F:monooxygenase activity"/>
    <property type="evidence" value="ECO:0007669"/>
    <property type="project" value="UniProtKB-KW"/>
</dbReference>
<name>A0A5M8Q0V6_9LECA</name>
<evidence type="ECO:0000256" key="1">
    <source>
        <dbReference type="ARBA" id="ARBA00001971"/>
    </source>
</evidence>
<dbReference type="InterPro" id="IPR001128">
    <property type="entry name" value="Cyt_P450"/>
</dbReference>
<dbReference type="Pfam" id="PF00067">
    <property type="entry name" value="p450"/>
    <property type="match status" value="1"/>
</dbReference>
<dbReference type="GO" id="GO:0016705">
    <property type="term" value="F:oxidoreductase activity, acting on paired donors, with incorporation or reduction of molecular oxygen"/>
    <property type="evidence" value="ECO:0007669"/>
    <property type="project" value="InterPro"/>
</dbReference>
<keyword evidence="6" id="KW-0560">Oxidoreductase</keyword>
<dbReference type="PANTHER" id="PTHR24305:SF166">
    <property type="entry name" value="CYTOCHROME P450 12A4, MITOCHONDRIAL-RELATED"/>
    <property type="match status" value="1"/>
</dbReference>
<dbReference type="PANTHER" id="PTHR24305">
    <property type="entry name" value="CYTOCHROME P450"/>
    <property type="match status" value="1"/>
</dbReference>
<dbReference type="InterPro" id="IPR017972">
    <property type="entry name" value="Cyt_P450_CS"/>
</dbReference>
<dbReference type="PRINTS" id="PR00465">
    <property type="entry name" value="EP450IV"/>
</dbReference>
<feature type="binding site" description="axial binding residue" evidence="5">
    <location>
        <position position="274"/>
    </location>
    <ligand>
        <name>heme</name>
        <dbReference type="ChEBI" id="CHEBI:30413"/>
    </ligand>
    <ligandPart>
        <name>Fe</name>
        <dbReference type="ChEBI" id="CHEBI:18248"/>
    </ligandPart>
</feature>
<gene>
    <name evidence="7" type="ORF">FRX48_00512</name>
</gene>
<evidence type="ECO:0000313" key="8">
    <source>
        <dbReference type="Proteomes" id="UP000324767"/>
    </source>
</evidence>
<comment type="similarity">
    <text evidence="2 6">Belongs to the cytochrome P450 family.</text>
</comment>
<keyword evidence="3 5" id="KW-0479">Metal-binding</keyword>
<evidence type="ECO:0000256" key="5">
    <source>
        <dbReference type="PIRSR" id="PIRSR602403-1"/>
    </source>
</evidence>
<dbReference type="InterPro" id="IPR036396">
    <property type="entry name" value="Cyt_P450_sf"/>
</dbReference>
<proteinExistence type="inferred from homology"/>
<comment type="cofactor">
    <cofactor evidence="1 5">
        <name>heme</name>
        <dbReference type="ChEBI" id="CHEBI:30413"/>
    </cofactor>
</comment>
<evidence type="ECO:0000256" key="6">
    <source>
        <dbReference type="RuleBase" id="RU000461"/>
    </source>
</evidence>
<accession>A0A5M8Q0V6</accession>
<evidence type="ECO:0000313" key="7">
    <source>
        <dbReference type="EMBL" id="KAA6415794.1"/>
    </source>
</evidence>
<organism evidence="7 8">
    <name type="scientific">Lasallia pustulata</name>
    <dbReference type="NCBI Taxonomy" id="136370"/>
    <lineage>
        <taxon>Eukaryota</taxon>
        <taxon>Fungi</taxon>
        <taxon>Dikarya</taxon>
        <taxon>Ascomycota</taxon>
        <taxon>Pezizomycotina</taxon>
        <taxon>Lecanoromycetes</taxon>
        <taxon>OSLEUM clade</taxon>
        <taxon>Umbilicariomycetidae</taxon>
        <taxon>Umbilicariales</taxon>
        <taxon>Umbilicariaceae</taxon>
        <taxon>Lasallia</taxon>
    </lineage>
</organism>
<sequence length="282" mass="31074">MDFMFAYIFGVTKSTNFLCNAPARQRYFRLYRIESRHLPGADSAIQELEALCLSMCQAAEIFCRGFSDISVVTTPATSPVVYSNLSSQLDSSPCSKRRKDFVIASEVFDHLTASHETSGVTLTYLVHELSRSPILQSSLRAELLTLCPPLTCPLAPRNASVEEEDGTPLLPSAGAIDSLPLLNALIYETLRRYTVSPTPQPRITPGGTTIEGYANIPAGVRVSTSAYCLHRNAEVFPDPTAFKPERWMEGQKGMGGNEEMRRWFWAFGSGGRMCLGSNFAIQ</sequence>
<comment type="caution">
    <text evidence="7">The sequence shown here is derived from an EMBL/GenBank/DDBJ whole genome shotgun (WGS) entry which is preliminary data.</text>
</comment>
<keyword evidence="4 5" id="KW-0408">Iron</keyword>